<feature type="compositionally biased region" description="Pro residues" evidence="1">
    <location>
        <begin position="91"/>
        <end position="100"/>
    </location>
</feature>
<protein>
    <recommendedName>
        <fullName evidence="5">Mid2 domain-containing protein</fullName>
    </recommendedName>
</protein>
<evidence type="ECO:0000256" key="1">
    <source>
        <dbReference type="SAM" id="MobiDB-lite"/>
    </source>
</evidence>
<accession>A0AAD3TSB9</accession>
<keyword evidence="4" id="KW-1185">Reference proteome</keyword>
<evidence type="ECO:0008006" key="5">
    <source>
        <dbReference type="Google" id="ProtNLM"/>
    </source>
</evidence>
<evidence type="ECO:0000256" key="2">
    <source>
        <dbReference type="SAM" id="Phobius"/>
    </source>
</evidence>
<comment type="caution">
    <text evidence="3">The sequence shown here is derived from an EMBL/GenBank/DDBJ whole genome shotgun (WGS) entry which is preliminary data.</text>
</comment>
<feature type="transmembrane region" description="Helical" evidence="2">
    <location>
        <begin position="107"/>
        <end position="131"/>
    </location>
</feature>
<feature type="region of interest" description="Disordered" evidence="1">
    <location>
        <begin position="169"/>
        <end position="193"/>
    </location>
</feature>
<keyword evidence="2" id="KW-0472">Membrane</keyword>
<feature type="compositionally biased region" description="Basic and acidic residues" evidence="1">
    <location>
        <begin position="255"/>
        <end position="264"/>
    </location>
</feature>
<gene>
    <name evidence="3" type="ORF">CspeluHIS016_0210080</name>
</gene>
<feature type="region of interest" description="Disordered" evidence="1">
    <location>
        <begin position="235"/>
        <end position="290"/>
    </location>
</feature>
<feature type="compositionally biased region" description="Low complexity" evidence="1">
    <location>
        <begin position="72"/>
        <end position="90"/>
    </location>
</feature>
<name>A0AAD3TSB9_9TREE</name>
<feature type="compositionally biased region" description="Polar residues" evidence="1">
    <location>
        <begin position="235"/>
        <end position="251"/>
    </location>
</feature>
<keyword evidence="2" id="KW-1133">Transmembrane helix</keyword>
<sequence length="305" mass="32196">MNGQEARAVPTPAPVVVRQWPDVIISFISQPAVASVVQEAGNGISSFVNNPGVQSVGGSILSDIRDGVGGVPTRAPASSETPSATLAPSAAPTPAPAPAPAPPKTNIGAIVGGIVGGVVLLALLAVLIIIYCRRRKSKALRDSNENQRFVHADQAGTMAYHSSPIISSQFHNRPDTLGSTSTSSLEGYHTPSDGPQMVPLADPSFNSRASIATGTGTFGPRRSTDIDSVWEAGVQRSSTTASTMSRLQSPVSRDWTQRQNEHRAVRTSRPDSYASHLTPYPEEHTEQAGSMEVIPIESPAWYQRS</sequence>
<keyword evidence="2" id="KW-0812">Transmembrane</keyword>
<evidence type="ECO:0000313" key="3">
    <source>
        <dbReference type="EMBL" id="GMK55952.1"/>
    </source>
</evidence>
<reference evidence="3" key="2">
    <citation type="submission" date="2023-06" db="EMBL/GenBank/DDBJ databases">
        <authorList>
            <person name="Kobayashi Y."/>
            <person name="Kayamori A."/>
            <person name="Aoki K."/>
            <person name="Shiwa Y."/>
            <person name="Fujita N."/>
            <person name="Sugita T."/>
            <person name="Iwasaki W."/>
            <person name="Tanaka N."/>
            <person name="Takashima M."/>
        </authorList>
    </citation>
    <scope>NUCLEOTIDE SEQUENCE</scope>
    <source>
        <strain evidence="3">HIS016</strain>
    </source>
</reference>
<dbReference type="EMBL" id="BTCM01000002">
    <property type="protein sequence ID" value="GMK55952.1"/>
    <property type="molecule type" value="Genomic_DNA"/>
</dbReference>
<feature type="region of interest" description="Disordered" evidence="1">
    <location>
        <begin position="69"/>
        <end position="100"/>
    </location>
</feature>
<reference evidence="3" key="1">
    <citation type="journal article" date="2023" name="BMC Genomics">
        <title>Chromosome-level genome assemblies of Cutaneotrichosporon spp. (Trichosporonales, Basidiomycota) reveal imbalanced evolution between nucleotide sequences and chromosome synteny.</title>
        <authorList>
            <person name="Kobayashi Y."/>
            <person name="Kayamori A."/>
            <person name="Aoki K."/>
            <person name="Shiwa Y."/>
            <person name="Matsutani M."/>
            <person name="Fujita N."/>
            <person name="Sugita T."/>
            <person name="Iwasaki W."/>
            <person name="Tanaka N."/>
            <person name="Takashima M."/>
        </authorList>
    </citation>
    <scope>NUCLEOTIDE SEQUENCE</scope>
    <source>
        <strain evidence="3">HIS016</strain>
    </source>
</reference>
<proteinExistence type="predicted"/>
<evidence type="ECO:0000313" key="4">
    <source>
        <dbReference type="Proteomes" id="UP001222932"/>
    </source>
</evidence>
<organism evidence="3 4">
    <name type="scientific">Cutaneotrichosporon spelunceum</name>
    <dbReference type="NCBI Taxonomy" id="1672016"/>
    <lineage>
        <taxon>Eukaryota</taxon>
        <taxon>Fungi</taxon>
        <taxon>Dikarya</taxon>
        <taxon>Basidiomycota</taxon>
        <taxon>Agaricomycotina</taxon>
        <taxon>Tremellomycetes</taxon>
        <taxon>Trichosporonales</taxon>
        <taxon>Trichosporonaceae</taxon>
        <taxon>Cutaneotrichosporon</taxon>
    </lineage>
</organism>
<dbReference type="Proteomes" id="UP001222932">
    <property type="component" value="Unassembled WGS sequence"/>
</dbReference>
<dbReference type="AlphaFoldDB" id="A0AAD3TSB9"/>